<keyword evidence="1" id="KW-0472">Membrane</keyword>
<proteinExistence type="predicted"/>
<dbReference type="PANTHER" id="PTHR37535:SF4">
    <property type="entry name" value="FLUG DOMAIN-CONTAINING PROTEIN"/>
    <property type="match status" value="1"/>
</dbReference>
<evidence type="ECO:0000313" key="3">
    <source>
        <dbReference type="Proteomes" id="UP000070700"/>
    </source>
</evidence>
<dbReference type="Proteomes" id="UP000070700">
    <property type="component" value="Unassembled WGS sequence"/>
</dbReference>
<dbReference type="OrthoDB" id="3437109at2759"/>
<dbReference type="Pfam" id="PF11917">
    <property type="entry name" value="DUF3435"/>
    <property type="match status" value="1"/>
</dbReference>
<dbReference type="PANTHER" id="PTHR37535">
    <property type="entry name" value="FLUG DOMAIN PROTEIN"/>
    <property type="match status" value="1"/>
</dbReference>
<evidence type="ECO:0000313" key="2">
    <source>
        <dbReference type="EMBL" id="KUJ21856.1"/>
    </source>
</evidence>
<dbReference type="RefSeq" id="XP_018076211.1">
    <property type="nucleotide sequence ID" value="XM_018221771.1"/>
</dbReference>
<keyword evidence="3" id="KW-1185">Reference proteome</keyword>
<keyword evidence="1" id="KW-0812">Transmembrane</keyword>
<reference evidence="2 3" key="1">
    <citation type="submission" date="2015-10" db="EMBL/GenBank/DDBJ databases">
        <title>Full genome of DAOMC 229536 Phialocephala scopiformis, a fungal endophyte of spruce producing the potent anti-insectan compound rugulosin.</title>
        <authorList>
            <consortium name="DOE Joint Genome Institute"/>
            <person name="Walker A.K."/>
            <person name="Frasz S.L."/>
            <person name="Seifert K.A."/>
            <person name="Miller J.D."/>
            <person name="Mondo S.J."/>
            <person name="Labutti K."/>
            <person name="Lipzen A."/>
            <person name="Dockter R."/>
            <person name="Kennedy M."/>
            <person name="Grigoriev I.V."/>
            <person name="Spatafora J.W."/>
        </authorList>
    </citation>
    <scope>NUCLEOTIDE SEQUENCE [LARGE SCALE GENOMIC DNA]</scope>
    <source>
        <strain evidence="2 3">CBS 120377</strain>
    </source>
</reference>
<feature type="transmembrane region" description="Helical" evidence="1">
    <location>
        <begin position="32"/>
        <end position="52"/>
    </location>
</feature>
<protein>
    <submittedName>
        <fullName evidence="2">Uncharacterized protein</fullName>
    </submittedName>
</protein>
<evidence type="ECO:0000256" key="1">
    <source>
        <dbReference type="SAM" id="Phobius"/>
    </source>
</evidence>
<dbReference type="KEGG" id="psco:LY89DRAFT_768042"/>
<dbReference type="InterPro" id="IPR021842">
    <property type="entry name" value="DUF3435"/>
</dbReference>
<name>A0A194XNW5_MOLSC</name>
<dbReference type="AlphaFoldDB" id="A0A194XNW5"/>
<keyword evidence="1" id="KW-1133">Transmembrane helix</keyword>
<dbReference type="GeneID" id="28831497"/>
<organism evidence="2 3">
    <name type="scientific">Mollisia scopiformis</name>
    <name type="common">Conifer needle endophyte fungus</name>
    <name type="synonym">Phialocephala scopiformis</name>
    <dbReference type="NCBI Taxonomy" id="149040"/>
    <lineage>
        <taxon>Eukaryota</taxon>
        <taxon>Fungi</taxon>
        <taxon>Dikarya</taxon>
        <taxon>Ascomycota</taxon>
        <taxon>Pezizomycotina</taxon>
        <taxon>Leotiomycetes</taxon>
        <taxon>Helotiales</taxon>
        <taxon>Mollisiaceae</taxon>
        <taxon>Mollisia</taxon>
    </lineage>
</organism>
<dbReference type="EMBL" id="KQ947407">
    <property type="protein sequence ID" value="KUJ21856.1"/>
    <property type="molecule type" value="Genomic_DNA"/>
</dbReference>
<accession>A0A194XNW5</accession>
<gene>
    <name evidence="2" type="ORF">LY89DRAFT_768042</name>
</gene>
<dbReference type="InParanoid" id="A0A194XNW5"/>
<sequence>MVINVDDVYIALHHHWILDVSIFPDGRQRLQLALLILVCAYTASRPGALVYVERNIKVKKSTSPILDDSLDEMDELDADEMDVDDDPTSPEEHIEALKTLCYEDVTLVLLPNLAGIRDIFAMEVNSTSLLGKLCY</sequence>